<evidence type="ECO:0000313" key="5">
    <source>
        <dbReference type="EMBL" id="AEI12779.1"/>
    </source>
</evidence>
<name>F8A121_CELGA</name>
<dbReference type="STRING" id="593907.Celgi_2279"/>
<protein>
    <submittedName>
        <fullName evidence="5">ABC transporter related protein</fullName>
    </submittedName>
</protein>
<dbReference type="SMART" id="SM00382">
    <property type="entry name" value="AAA"/>
    <property type="match status" value="2"/>
</dbReference>
<feature type="domain" description="ABC transporter" evidence="4">
    <location>
        <begin position="20"/>
        <end position="252"/>
    </location>
</feature>
<evidence type="ECO:0000259" key="4">
    <source>
        <dbReference type="PROSITE" id="PS50893"/>
    </source>
</evidence>
<dbReference type="eggNOG" id="COG0488">
    <property type="taxonomic scope" value="Bacteria"/>
</dbReference>
<dbReference type="InterPro" id="IPR027417">
    <property type="entry name" value="P-loop_NTPase"/>
</dbReference>
<dbReference type="InterPro" id="IPR050611">
    <property type="entry name" value="ABCF"/>
</dbReference>
<evidence type="ECO:0000256" key="1">
    <source>
        <dbReference type="ARBA" id="ARBA00022737"/>
    </source>
</evidence>
<dbReference type="Pfam" id="PF00005">
    <property type="entry name" value="ABC_tran"/>
    <property type="match status" value="2"/>
</dbReference>
<dbReference type="AlphaFoldDB" id="F8A121"/>
<dbReference type="GO" id="GO:0016887">
    <property type="term" value="F:ATP hydrolysis activity"/>
    <property type="evidence" value="ECO:0007669"/>
    <property type="project" value="InterPro"/>
</dbReference>
<gene>
    <name evidence="5" type="ordered locus">Celgi_2279</name>
</gene>
<proteinExistence type="predicted"/>
<dbReference type="OrthoDB" id="4797497at2"/>
<keyword evidence="1" id="KW-0677">Repeat</keyword>
<dbReference type="InterPro" id="IPR003439">
    <property type="entry name" value="ABC_transporter-like_ATP-bd"/>
</dbReference>
<dbReference type="EMBL" id="CP002665">
    <property type="protein sequence ID" value="AEI12779.1"/>
    <property type="molecule type" value="Genomic_DNA"/>
</dbReference>
<dbReference type="HOGENOM" id="CLU_000604_36_0_11"/>
<dbReference type="GO" id="GO:0005524">
    <property type="term" value="F:ATP binding"/>
    <property type="evidence" value="ECO:0007669"/>
    <property type="project" value="UniProtKB-KW"/>
</dbReference>
<keyword evidence="6" id="KW-1185">Reference proteome</keyword>
<reference evidence="6" key="1">
    <citation type="submission" date="2011-04" db="EMBL/GenBank/DDBJ databases">
        <title>Complete sequence of Cellvibrio gilvus ATCC 13127.</title>
        <authorList>
            <person name="Lucas S."/>
            <person name="Han J."/>
            <person name="Lapidus A."/>
            <person name="Cheng J.-F."/>
            <person name="Goodwin L."/>
            <person name="Pitluck S."/>
            <person name="Peters L."/>
            <person name="Munk A."/>
            <person name="Detter J.C."/>
            <person name="Han C."/>
            <person name="Tapia R."/>
            <person name="Land M."/>
            <person name="Hauser L."/>
            <person name="Kyrpides N."/>
            <person name="Ivanova N."/>
            <person name="Ovchinnikova G."/>
            <person name="Pagani I."/>
            <person name="Mead D."/>
            <person name="Brumm P."/>
            <person name="Woyke T."/>
        </authorList>
    </citation>
    <scope>NUCLEOTIDE SEQUENCE [LARGE SCALE GENOMIC DNA]</scope>
    <source>
        <strain evidence="6">ATCC 13127 / NRRL B-14078</strain>
    </source>
</reference>
<dbReference type="RefSeq" id="WP_013884297.1">
    <property type="nucleotide sequence ID" value="NC_015671.1"/>
</dbReference>
<dbReference type="PANTHER" id="PTHR19211:SF6">
    <property type="entry name" value="BLL7188 PROTEIN"/>
    <property type="match status" value="1"/>
</dbReference>
<keyword evidence="2" id="KW-0547">Nucleotide-binding</keyword>
<evidence type="ECO:0000256" key="3">
    <source>
        <dbReference type="ARBA" id="ARBA00022840"/>
    </source>
</evidence>
<keyword evidence="3" id="KW-0067">ATP-binding</keyword>
<dbReference type="SUPFAM" id="SSF52540">
    <property type="entry name" value="P-loop containing nucleoside triphosphate hydrolases"/>
    <property type="match status" value="2"/>
</dbReference>
<dbReference type="PROSITE" id="PS50893">
    <property type="entry name" value="ABC_TRANSPORTER_2"/>
    <property type="match status" value="1"/>
</dbReference>
<dbReference type="Gene3D" id="3.40.50.300">
    <property type="entry name" value="P-loop containing nucleotide triphosphate hydrolases"/>
    <property type="match status" value="2"/>
</dbReference>
<organism evidence="5 6">
    <name type="scientific">Cellulomonas gilvus (strain ATCC 13127 / NRRL B-14078)</name>
    <name type="common">Cellvibrio gilvus</name>
    <dbReference type="NCBI Taxonomy" id="593907"/>
    <lineage>
        <taxon>Bacteria</taxon>
        <taxon>Bacillati</taxon>
        <taxon>Actinomycetota</taxon>
        <taxon>Actinomycetes</taxon>
        <taxon>Micrococcales</taxon>
        <taxon>Cellulomonadaceae</taxon>
        <taxon>Cellulomonas</taxon>
    </lineage>
</organism>
<evidence type="ECO:0000256" key="2">
    <source>
        <dbReference type="ARBA" id="ARBA00022741"/>
    </source>
</evidence>
<dbReference type="InterPro" id="IPR003593">
    <property type="entry name" value="AAA+_ATPase"/>
</dbReference>
<dbReference type="PANTHER" id="PTHR19211">
    <property type="entry name" value="ATP-BINDING TRANSPORT PROTEIN-RELATED"/>
    <property type="match status" value="1"/>
</dbReference>
<accession>F8A121</accession>
<sequence>MSSFDPARPGPSVLPTRSAVTFTDVTLVRADGTVTLDAVSGTFGPGRTGLVGANGSGKSTLLQIAAGALHPTSGTVTVAGDVALLPQSVALDQDRRVADLLGVGRTLDALRAIESGSVDEADFDAVGDDWDVEARSADALRPLGLSPADLERPVGTLSGGEAVLVAVTGLRLRRAAVTLLDEPTNNLDRTARAAVRDLVRTWPGALVVVSHDTALLEEMDETAELYAHRLSVHGGPYSAWRARLEVEQSAAAQAARTADQQVRVERRLRIETETKIARRARIGRSMAENAKAAPIVLNSWAAKAEVTAGRQRRGADDRVAAARAAAGAAASRVRDDESVRLDLPDPDVPRGRRIAELRGFASGAAPVVLQGPERVALVGRNGVGKTTLLEGLVHGRGPGALRTDRVGYLPQRSSHLDDDASALAVVGAAAPGVPDRELRNRLARLLLRGDTVHRPIGTLSGGERFRVSLGRLLLADPAPQLLVLDEPTNDLDLTTVDQLVDALAAYRGAVLVVSHDDAFLARIGLDRRIELRADGALHAVDA</sequence>
<dbReference type="KEGG" id="cga:Celgi_2279"/>
<dbReference type="Proteomes" id="UP000000485">
    <property type="component" value="Chromosome"/>
</dbReference>
<evidence type="ECO:0000313" key="6">
    <source>
        <dbReference type="Proteomes" id="UP000000485"/>
    </source>
</evidence>